<dbReference type="InterPro" id="IPR029058">
    <property type="entry name" value="AB_hydrolase_fold"/>
</dbReference>
<proteinExistence type="predicted"/>
<dbReference type="Gene3D" id="3.40.50.1820">
    <property type="entry name" value="alpha/beta hydrolase"/>
    <property type="match status" value="1"/>
</dbReference>
<name>A0A1I7ZN94_9BILA</name>
<dbReference type="SUPFAM" id="SSF53474">
    <property type="entry name" value="alpha/beta-Hydrolases"/>
    <property type="match status" value="1"/>
</dbReference>
<dbReference type="ESTHER" id="9bila-a0a1i7zn94">
    <property type="family name" value="Duf_1057"/>
</dbReference>
<dbReference type="Pfam" id="PF06342">
    <property type="entry name" value="DUF1057"/>
    <property type="match status" value="1"/>
</dbReference>
<protein>
    <submittedName>
        <fullName evidence="2">AB hydrolase-1 domain-containing protein</fullName>
    </submittedName>
</protein>
<keyword evidence="1" id="KW-1185">Reference proteome</keyword>
<accession>A0A1I7ZN94</accession>
<dbReference type="PANTHER" id="PTHR47533:SF4">
    <property type="entry name" value="AB HYDROLASE-1 DOMAIN-CONTAINING PROTEIN"/>
    <property type="match status" value="1"/>
</dbReference>
<evidence type="ECO:0000313" key="1">
    <source>
        <dbReference type="Proteomes" id="UP000095287"/>
    </source>
</evidence>
<organism evidence="1 2">
    <name type="scientific">Steinernema glaseri</name>
    <dbReference type="NCBI Taxonomy" id="37863"/>
    <lineage>
        <taxon>Eukaryota</taxon>
        <taxon>Metazoa</taxon>
        <taxon>Ecdysozoa</taxon>
        <taxon>Nematoda</taxon>
        <taxon>Chromadorea</taxon>
        <taxon>Rhabditida</taxon>
        <taxon>Tylenchina</taxon>
        <taxon>Panagrolaimomorpha</taxon>
        <taxon>Strongyloidoidea</taxon>
        <taxon>Steinernematidae</taxon>
        <taxon>Steinernema</taxon>
    </lineage>
</organism>
<evidence type="ECO:0000313" key="2">
    <source>
        <dbReference type="WBParaSite" id="L893_g28004.t1"/>
    </source>
</evidence>
<dbReference type="PANTHER" id="PTHR47533">
    <property type="entry name" value="PROTEIN CBG21859"/>
    <property type="match status" value="1"/>
</dbReference>
<dbReference type="InterPro" id="IPR010463">
    <property type="entry name" value="DUF1057"/>
</dbReference>
<reference evidence="2" key="1">
    <citation type="submission" date="2016-11" db="UniProtKB">
        <authorList>
            <consortium name="WormBaseParasite"/>
        </authorList>
    </citation>
    <scope>IDENTIFICATION</scope>
</reference>
<dbReference type="Proteomes" id="UP000095287">
    <property type="component" value="Unplaced"/>
</dbReference>
<sequence>MISTHAFTLSRTVISPKGVLSLCRFLATEANGDRNNFGEKFLRKEEISFEFRGNKFNVPSVIQDTNPNGSPIGTVIAMHGSPGSHNDFKYVAPLLHQKGIRFIGVNFPGYGLTEVDPRMIQDNMERVNYVQALCDQLNLSKNLIFMGHSRGTENALKMAALNPDKTVGIVQANYLGARVHRGIRPRWLLTVIAYLWELGWPTILLRPLLYYLYIYVVNIKVKTGDEASWALRAMRAEKLELPTQKKFVEMLNKTDIKSVLLYSGKDPLMEPEIPKEMAALFKGNRHFELDSETPDDDIKRLVCGQLEAGTQSVALFFKTDGHFMQKHRAQLMADACETILKISRQ</sequence>
<dbReference type="AlphaFoldDB" id="A0A1I7ZN94"/>
<dbReference type="WBParaSite" id="L893_g28004.t1">
    <property type="protein sequence ID" value="L893_g28004.t1"/>
    <property type="gene ID" value="L893_g28004"/>
</dbReference>